<dbReference type="InterPro" id="IPR035488">
    <property type="entry name" value="FrlB_SIS"/>
</dbReference>
<dbReference type="InterPro" id="IPR001347">
    <property type="entry name" value="SIS_dom"/>
</dbReference>
<keyword evidence="2" id="KW-0413">Isomerase</keyword>
<name>A0A511FBL2_9CELL</name>
<keyword evidence="4" id="KW-1185">Reference proteome</keyword>
<dbReference type="GO" id="GO:0004360">
    <property type="term" value="F:glutamine-fructose-6-phosphate transaminase (isomerizing) activity"/>
    <property type="evidence" value="ECO:0007669"/>
    <property type="project" value="TreeGrafter"/>
</dbReference>
<dbReference type="Proteomes" id="UP000564629">
    <property type="component" value="Unassembled WGS sequence"/>
</dbReference>
<reference evidence="2 4" key="1">
    <citation type="submission" date="2019-07" db="EMBL/GenBank/DDBJ databases">
        <title>Whole genome shotgun sequence of Cellulomonas hominis NBRC 16055.</title>
        <authorList>
            <person name="Hosoyama A."/>
            <person name="Uohara A."/>
            <person name="Ohji S."/>
            <person name="Ichikawa N."/>
        </authorList>
    </citation>
    <scope>NUCLEOTIDE SEQUENCE [LARGE SCALE GENOMIC DNA]</scope>
    <source>
        <strain evidence="2 4">NBRC 16055</strain>
    </source>
</reference>
<evidence type="ECO:0000313" key="4">
    <source>
        <dbReference type="Proteomes" id="UP000321723"/>
    </source>
</evidence>
<dbReference type="InterPro" id="IPR024713">
    <property type="entry name" value="Fructosamine_deglycase_FrlB"/>
</dbReference>
<dbReference type="Gene3D" id="1.10.10.2240">
    <property type="match status" value="1"/>
</dbReference>
<dbReference type="PANTHER" id="PTHR10937:SF14">
    <property type="entry name" value="FRUCTOSELYSINE 6-PHOSPHATE DEGLYCASE"/>
    <property type="match status" value="1"/>
</dbReference>
<reference evidence="3 5" key="2">
    <citation type="submission" date="2020-08" db="EMBL/GenBank/DDBJ databases">
        <title>Sequencing the genomes of 1000 actinobacteria strains.</title>
        <authorList>
            <person name="Klenk H.-P."/>
        </authorList>
    </citation>
    <scope>NUCLEOTIDE SEQUENCE [LARGE SCALE GENOMIC DNA]</scope>
    <source>
        <strain evidence="3 5">DSM 9581</strain>
    </source>
</reference>
<evidence type="ECO:0000313" key="2">
    <source>
        <dbReference type="EMBL" id="GEL45984.1"/>
    </source>
</evidence>
<dbReference type="AlphaFoldDB" id="A0A511FBL2"/>
<gene>
    <name evidence="2" type="ORF">CHO01_11000</name>
    <name evidence="3" type="ORF">HNR08_002290</name>
</gene>
<dbReference type="GO" id="GO:0006047">
    <property type="term" value="P:UDP-N-acetylglucosamine metabolic process"/>
    <property type="evidence" value="ECO:0007669"/>
    <property type="project" value="TreeGrafter"/>
</dbReference>
<evidence type="ECO:0000259" key="1">
    <source>
        <dbReference type="PROSITE" id="PS51464"/>
    </source>
</evidence>
<dbReference type="EMBL" id="BJVQ01000009">
    <property type="protein sequence ID" value="GEL45984.1"/>
    <property type="molecule type" value="Genomic_DNA"/>
</dbReference>
<dbReference type="SUPFAM" id="SSF53697">
    <property type="entry name" value="SIS domain"/>
    <property type="match status" value="1"/>
</dbReference>
<dbReference type="EMBL" id="JACHDN010000001">
    <property type="protein sequence ID" value="MBB5473554.1"/>
    <property type="molecule type" value="Genomic_DNA"/>
</dbReference>
<dbReference type="Proteomes" id="UP000321723">
    <property type="component" value="Unassembled WGS sequence"/>
</dbReference>
<sequence>MLGFDPDRFSAVIGGAARLRPRIEELAQLVVDRDPNALFLIGSGGSHAAMWPYALLMQTRSTLLTRTPIAAELVVSGDRHLTANSVVVLASLSGTTKETVAAAEYCRERGVTTIAMTGDADSPLAGLCDHLLVNPADDETASESYDIQLTLLMTAILARRGEFDGYPRLAAAMDRSEEILLAVQQQAEPVAAAFAERHRDTGYHMLVGAGNLWGFAYNYSMCILEEMQWLHTTRVHGAEFFHGSLELVEKDTSLMLFVGEDESRPLMDRVRRFAETYSDEVTVLDSADYPLEGVDADLRGLFAPLVMDSITIRISKHLEQVRNHPLDTRRYYRVVEY</sequence>
<dbReference type="CDD" id="cd05710">
    <property type="entry name" value="SIS_1"/>
    <property type="match status" value="1"/>
</dbReference>
<dbReference type="PROSITE" id="PS51464">
    <property type="entry name" value="SIS"/>
    <property type="match status" value="1"/>
</dbReference>
<dbReference type="Pfam" id="PF01380">
    <property type="entry name" value="SIS"/>
    <property type="match status" value="1"/>
</dbReference>
<dbReference type="GO" id="GO:0006002">
    <property type="term" value="P:fructose 6-phosphate metabolic process"/>
    <property type="evidence" value="ECO:0007669"/>
    <property type="project" value="TreeGrafter"/>
</dbReference>
<dbReference type="PANTHER" id="PTHR10937">
    <property type="entry name" value="GLUCOSAMINE--FRUCTOSE-6-PHOSPHATE AMINOTRANSFERASE, ISOMERIZING"/>
    <property type="match status" value="1"/>
</dbReference>
<dbReference type="RefSeq" id="WP_146834785.1">
    <property type="nucleotide sequence ID" value="NZ_BJVQ01000009.1"/>
</dbReference>
<feature type="domain" description="SIS" evidence="1">
    <location>
        <begin position="26"/>
        <end position="166"/>
    </location>
</feature>
<dbReference type="Gene3D" id="3.40.50.10490">
    <property type="entry name" value="Glucose-6-phosphate isomerase like protein, domain 1"/>
    <property type="match status" value="1"/>
</dbReference>
<dbReference type="GO" id="GO:0016853">
    <property type="term" value="F:isomerase activity"/>
    <property type="evidence" value="ECO:0007669"/>
    <property type="project" value="UniProtKB-KW"/>
</dbReference>
<accession>A0A511FBL2</accession>
<protein>
    <submittedName>
        <fullName evidence="3">Fructoselysine-6-phosphate deglycase</fullName>
    </submittedName>
    <submittedName>
        <fullName evidence="2">Sugar isomerase</fullName>
    </submittedName>
</protein>
<dbReference type="GO" id="GO:0006487">
    <property type="term" value="P:protein N-linked glycosylation"/>
    <property type="evidence" value="ECO:0007669"/>
    <property type="project" value="TreeGrafter"/>
</dbReference>
<dbReference type="PIRSF" id="PIRSF009290">
    <property type="entry name" value="FrlB"/>
    <property type="match status" value="1"/>
</dbReference>
<organism evidence="2 4">
    <name type="scientific">Cellulomonas hominis</name>
    <dbReference type="NCBI Taxonomy" id="156981"/>
    <lineage>
        <taxon>Bacteria</taxon>
        <taxon>Bacillati</taxon>
        <taxon>Actinomycetota</taxon>
        <taxon>Actinomycetes</taxon>
        <taxon>Micrococcales</taxon>
        <taxon>Cellulomonadaceae</taxon>
        <taxon>Cellulomonas</taxon>
    </lineage>
</organism>
<dbReference type="GO" id="GO:0097367">
    <property type="term" value="F:carbohydrate derivative binding"/>
    <property type="evidence" value="ECO:0007669"/>
    <property type="project" value="InterPro"/>
</dbReference>
<dbReference type="InterPro" id="IPR046348">
    <property type="entry name" value="SIS_dom_sf"/>
</dbReference>
<dbReference type="OrthoDB" id="9782098at2"/>
<proteinExistence type="predicted"/>
<comment type="caution">
    <text evidence="2">The sequence shown here is derived from an EMBL/GenBank/DDBJ whole genome shotgun (WGS) entry which is preliminary data.</text>
</comment>
<evidence type="ECO:0000313" key="5">
    <source>
        <dbReference type="Proteomes" id="UP000564629"/>
    </source>
</evidence>
<evidence type="ECO:0000313" key="3">
    <source>
        <dbReference type="EMBL" id="MBB5473554.1"/>
    </source>
</evidence>
<dbReference type="Gene3D" id="3.40.50.12570">
    <property type="match status" value="1"/>
</dbReference>